<dbReference type="Gene3D" id="3.30.40.10">
    <property type="entry name" value="Zinc/RING finger domain, C3HC4 (zinc finger)"/>
    <property type="match status" value="1"/>
</dbReference>
<dbReference type="InterPro" id="IPR001841">
    <property type="entry name" value="Znf_RING"/>
</dbReference>
<protein>
    <submittedName>
        <fullName evidence="2">Uncharacterized protein</fullName>
    </submittedName>
</protein>
<dbReference type="PANTHER" id="PTHR46405:SF2">
    <property type="entry name" value="OS05G0141500 PROTEIN"/>
    <property type="match status" value="1"/>
</dbReference>
<feature type="region of interest" description="Disordered" evidence="1">
    <location>
        <begin position="304"/>
        <end position="379"/>
    </location>
</feature>
<proteinExistence type="predicted"/>
<feature type="compositionally biased region" description="Polar residues" evidence="1">
    <location>
        <begin position="10"/>
        <end position="20"/>
    </location>
</feature>
<feature type="region of interest" description="Disordered" evidence="1">
    <location>
        <begin position="1"/>
        <end position="42"/>
    </location>
</feature>
<reference evidence="2" key="1">
    <citation type="journal article" date="2018" name="Data Brief">
        <title>Genome sequence data from 17 accessions of Ensete ventricosum, a staple food crop for millions in Ethiopia.</title>
        <authorList>
            <person name="Yemataw Z."/>
            <person name="Muzemil S."/>
            <person name="Ambachew D."/>
            <person name="Tripathi L."/>
            <person name="Tesfaye K."/>
            <person name="Chala A."/>
            <person name="Farbos A."/>
            <person name="O'Neill P."/>
            <person name="Moore K."/>
            <person name="Grant M."/>
            <person name="Studholme D.J."/>
        </authorList>
    </citation>
    <scope>NUCLEOTIDE SEQUENCE [LARGE SCALE GENOMIC DNA]</scope>
    <source>
        <tissue evidence="2">Leaf</tissue>
    </source>
</reference>
<evidence type="ECO:0000313" key="2">
    <source>
        <dbReference type="EMBL" id="RZR74758.1"/>
    </source>
</evidence>
<dbReference type="AlphaFoldDB" id="A0A444FM49"/>
<dbReference type="InterPro" id="IPR046527">
    <property type="entry name" value="PIR2-like_helical"/>
</dbReference>
<dbReference type="Pfam" id="PF20235">
    <property type="entry name" value="PIR2-like_helical"/>
    <property type="match status" value="1"/>
</dbReference>
<dbReference type="PROSITE" id="PS50089">
    <property type="entry name" value="ZF_RING_2"/>
    <property type="match status" value="1"/>
</dbReference>
<dbReference type="PANTHER" id="PTHR46405">
    <property type="entry name" value="OS05G0141500 PROTEIN"/>
    <property type="match status" value="1"/>
</dbReference>
<dbReference type="EMBL" id="KV876374">
    <property type="protein sequence ID" value="RZR74758.1"/>
    <property type="molecule type" value="Genomic_DNA"/>
</dbReference>
<dbReference type="Proteomes" id="UP000290560">
    <property type="component" value="Unassembled WGS sequence"/>
</dbReference>
<gene>
    <name evidence="2" type="ORF">BHM03_00042591</name>
</gene>
<sequence>MATMVAASGSLGSSPISNQEKCSRNKRKFQTDSPVLDPSDPSLMESAIHEYEPFPTGPLSNHDLEKHVSACSTCRALTHSLKEVLDLEDVQYTDWSGMMETQLEELLLSNLDIAFKSAIKKITLYGYKESVAINALLRIGHCYGCRDPVSNIVEHALEYLSSGKTVDISSRENASEDTRKLQKSLLEDMVNVLRKMRPFYSRGEAMWSLLIHDINLSHACITDGDNFSGSGCNEISRAPAVQSNVEPNTNGTTTSVMVESNVPETDKLKPSITHPQMTSKAEMPPLGGVPGLTSKFYASSIVHGATSSSGPMKENPLSSSKSSEEEFRSQTLAKPSLTREKLVGSRKGLAGSSRNRYRSTHSERNNRAHGHRSASRLSKNSNFGNLLLDKKCKSISDSVSMDPKSSPLKLDKTVDLLTSQSYTTQNFSFTAGSSSSGMDKVSNSASLLAANTNASLLLSTNSSDDISTGPNDTAVSKKSSSISSFLCQQAGSNCVPVDAKDEILVKLVPRVQELQTQLQDWRDWAQQKVMQAARRLSKDKAELQILRQEKEEATRLLKEKETLEVSMMKKVAETEYAWSKACAQYEMSNATMGKLENENNKLRQTLEIAKSNATKLAANCQEASMREIMTLKKIHSWEKEKVMFNEELAAEKNKLSRLRHQLEEAKDCHDQSEATWKQEEKAKEESLMQAAAEKNERENIEASAKLEEDAFILKAEIGLQRYKDDIRTLENQIAKLRLKSCTKIPALSWDTNVHSNTDIGDSQGSGNGDIRRDRECVMCLTEEMSVVFLPCSHQVVCAKCNELHEKQGMKDCPSCRTPIRRRIYVRSAYS</sequence>
<feature type="region of interest" description="Disordered" evidence="1">
    <location>
        <begin position="666"/>
        <end position="688"/>
    </location>
</feature>
<dbReference type="Pfam" id="PF13920">
    <property type="entry name" value="zf-C3HC4_3"/>
    <property type="match status" value="1"/>
</dbReference>
<feature type="compositionally biased region" description="Basic and acidic residues" evidence="1">
    <location>
        <begin position="666"/>
        <end position="686"/>
    </location>
</feature>
<dbReference type="CDD" id="cd23128">
    <property type="entry name" value="RING-HC_MIP1-like"/>
    <property type="match status" value="1"/>
</dbReference>
<evidence type="ECO:0000256" key="1">
    <source>
        <dbReference type="SAM" id="MobiDB-lite"/>
    </source>
</evidence>
<name>A0A444FM49_ENSVE</name>
<dbReference type="SUPFAM" id="SSF57850">
    <property type="entry name" value="RING/U-box"/>
    <property type="match status" value="1"/>
</dbReference>
<dbReference type="InterPro" id="IPR046934">
    <property type="entry name" value="PIR2-like"/>
</dbReference>
<organism evidence="2">
    <name type="scientific">Ensete ventricosum</name>
    <name type="common">Abyssinian banana</name>
    <name type="synonym">Musa ensete</name>
    <dbReference type="NCBI Taxonomy" id="4639"/>
    <lineage>
        <taxon>Eukaryota</taxon>
        <taxon>Viridiplantae</taxon>
        <taxon>Streptophyta</taxon>
        <taxon>Embryophyta</taxon>
        <taxon>Tracheophyta</taxon>
        <taxon>Spermatophyta</taxon>
        <taxon>Magnoliopsida</taxon>
        <taxon>Liliopsida</taxon>
        <taxon>Zingiberales</taxon>
        <taxon>Musaceae</taxon>
        <taxon>Ensete</taxon>
    </lineage>
</organism>
<accession>A0A444FM49</accession>
<dbReference type="InterPro" id="IPR013083">
    <property type="entry name" value="Znf_RING/FYVE/PHD"/>
</dbReference>